<dbReference type="Pfam" id="PF02423">
    <property type="entry name" value="OCD_Mu_crystall"/>
    <property type="match status" value="1"/>
</dbReference>
<dbReference type="PIRSF" id="PIRSF001439">
    <property type="entry name" value="CryM"/>
    <property type="match status" value="1"/>
</dbReference>
<dbReference type="InterPro" id="IPR003462">
    <property type="entry name" value="ODC_Mu_crystall"/>
</dbReference>
<name>A0ABV8LXR1_9ACTN</name>
<accession>A0ABV8LXR1</accession>
<organism evidence="1 2">
    <name type="scientific">Hamadaea flava</name>
    <dbReference type="NCBI Taxonomy" id="1742688"/>
    <lineage>
        <taxon>Bacteria</taxon>
        <taxon>Bacillati</taxon>
        <taxon>Actinomycetota</taxon>
        <taxon>Actinomycetes</taxon>
        <taxon>Micromonosporales</taxon>
        <taxon>Micromonosporaceae</taxon>
        <taxon>Hamadaea</taxon>
    </lineage>
</organism>
<dbReference type="PANTHER" id="PTHR13812:SF19">
    <property type="entry name" value="KETIMINE REDUCTASE MU-CRYSTALLIN"/>
    <property type="match status" value="1"/>
</dbReference>
<gene>
    <name evidence="1" type="ORF">ACFOZ4_32080</name>
</gene>
<reference evidence="2" key="1">
    <citation type="journal article" date="2019" name="Int. J. Syst. Evol. Microbiol.">
        <title>The Global Catalogue of Microorganisms (GCM) 10K type strain sequencing project: providing services to taxonomists for standard genome sequencing and annotation.</title>
        <authorList>
            <consortium name="The Broad Institute Genomics Platform"/>
            <consortium name="The Broad Institute Genome Sequencing Center for Infectious Disease"/>
            <person name="Wu L."/>
            <person name="Ma J."/>
        </authorList>
    </citation>
    <scope>NUCLEOTIDE SEQUENCE [LARGE SCALE GENOMIC DNA]</scope>
    <source>
        <strain evidence="2">CGMCC 4.7289</strain>
    </source>
</reference>
<dbReference type="InterPro" id="IPR036291">
    <property type="entry name" value="NAD(P)-bd_dom_sf"/>
</dbReference>
<dbReference type="Gene3D" id="3.30.1780.10">
    <property type="entry name" value="ornithine cyclodeaminase, domain 1"/>
    <property type="match status" value="1"/>
</dbReference>
<dbReference type="SUPFAM" id="SSF51735">
    <property type="entry name" value="NAD(P)-binding Rossmann-fold domains"/>
    <property type="match status" value="1"/>
</dbReference>
<evidence type="ECO:0000313" key="2">
    <source>
        <dbReference type="Proteomes" id="UP001595816"/>
    </source>
</evidence>
<dbReference type="Proteomes" id="UP001595816">
    <property type="component" value="Unassembled WGS sequence"/>
</dbReference>
<dbReference type="Gene3D" id="3.40.50.720">
    <property type="entry name" value="NAD(P)-binding Rossmann-like Domain"/>
    <property type="match status" value="1"/>
</dbReference>
<dbReference type="PANTHER" id="PTHR13812">
    <property type="entry name" value="KETIMINE REDUCTASE MU-CRYSTALLIN"/>
    <property type="match status" value="1"/>
</dbReference>
<protein>
    <submittedName>
        <fullName evidence="1">Ornithine cyclodeaminase family protein</fullName>
    </submittedName>
</protein>
<dbReference type="InterPro" id="IPR023401">
    <property type="entry name" value="ODC_N"/>
</dbReference>
<sequence length="300" mass="30513">MSDLVVLDKAQTRAALDLPRVLDAVAVALIALSRGGVSAPPRIAALAPAGLLGAMPAYVPGLGLAAKLVSVFGDPEHPGRSRHLGLVALFDEHDGQPLAVLDAEPLTAVRTAASATLSLRVRARPPGRIAIVGTGVQASAQLAMLAAVEPHIPVVVAGRDAARARDLAHRHPDATAASIEDAVRTADAVFCCTGAREPVLRRSWLAPGAHVSSVGGSHGHELDADTVRDGRLYAEWAGAATSAPPAGAYELQGVDPDRVVLLGSVLAGDHPPVDDELTVFKSTGHGALDVAAAVVAYAGG</sequence>
<keyword evidence="2" id="KW-1185">Reference proteome</keyword>
<evidence type="ECO:0000313" key="1">
    <source>
        <dbReference type="EMBL" id="MFC4135274.1"/>
    </source>
</evidence>
<comment type="caution">
    <text evidence="1">The sequence shown here is derived from an EMBL/GenBank/DDBJ whole genome shotgun (WGS) entry which is preliminary data.</text>
</comment>
<dbReference type="RefSeq" id="WP_253763148.1">
    <property type="nucleotide sequence ID" value="NZ_JAMZDZ010000001.1"/>
</dbReference>
<dbReference type="EMBL" id="JBHSAY010000020">
    <property type="protein sequence ID" value="MFC4135274.1"/>
    <property type="molecule type" value="Genomic_DNA"/>
</dbReference>
<proteinExistence type="predicted"/>